<dbReference type="OrthoDB" id="5818622at2759"/>
<organism evidence="2 3">
    <name type="scientific">Caenorhabditis nigoni</name>
    <dbReference type="NCBI Taxonomy" id="1611254"/>
    <lineage>
        <taxon>Eukaryota</taxon>
        <taxon>Metazoa</taxon>
        <taxon>Ecdysozoa</taxon>
        <taxon>Nematoda</taxon>
        <taxon>Chromadorea</taxon>
        <taxon>Rhabditida</taxon>
        <taxon>Rhabditina</taxon>
        <taxon>Rhabditomorpha</taxon>
        <taxon>Rhabditoidea</taxon>
        <taxon>Rhabditidae</taxon>
        <taxon>Peloderinae</taxon>
        <taxon>Caenorhabditis</taxon>
    </lineage>
</organism>
<comment type="caution">
    <text evidence="2">The sequence shown here is derived from an EMBL/GenBank/DDBJ whole genome shotgun (WGS) entry which is preliminary data.</text>
</comment>
<evidence type="ECO:0000256" key="1">
    <source>
        <dbReference type="SAM" id="MobiDB-lite"/>
    </source>
</evidence>
<sequence>MENKESSLKTITQCLDATETAIEAIREGDIYRRETSLELRGIQLLSHENLGKLKSMLAELEEQIDRERVGNTKWMERRVEQARAVADAALNSTLMVKDVQTLEKKVNILKDSIIQMNKSYRNYSANLDMKDLKEQVIEMVQRIERMEREALDGYPTDEPSMERVFRGAIEGLYGLQSSNPKVMQEAKKLAQELSVFRDAAANKNFYAMISSKTGKSSAESLSASSSEAQFTSDASGSSSSSSYYQSTNTPSTSSTLFSSKK</sequence>
<gene>
    <name evidence="2" type="primary">Cnig_chr_I.g1546</name>
    <name evidence="2" type="ORF">B9Z55_001546</name>
</gene>
<dbReference type="AlphaFoldDB" id="A0A2G5VG82"/>
<name>A0A2G5VG82_9PELO</name>
<reference evidence="3" key="1">
    <citation type="submission" date="2017-10" db="EMBL/GenBank/DDBJ databases">
        <title>Rapid genome shrinkage in a self-fertile nematode reveals novel sperm competition proteins.</title>
        <authorList>
            <person name="Yin D."/>
            <person name="Schwarz E.M."/>
            <person name="Thomas C.G."/>
            <person name="Felde R.L."/>
            <person name="Korf I.F."/>
            <person name="Cutter A.D."/>
            <person name="Schartner C.M."/>
            <person name="Ralston E.J."/>
            <person name="Meyer B.J."/>
            <person name="Haag E.S."/>
        </authorList>
    </citation>
    <scope>NUCLEOTIDE SEQUENCE [LARGE SCALE GENOMIC DNA]</scope>
    <source>
        <strain evidence="3">JU1422</strain>
    </source>
</reference>
<dbReference type="EMBL" id="PDUG01000001">
    <property type="protein sequence ID" value="PIC50774.1"/>
    <property type="molecule type" value="Genomic_DNA"/>
</dbReference>
<evidence type="ECO:0000313" key="2">
    <source>
        <dbReference type="EMBL" id="PIC50774.1"/>
    </source>
</evidence>
<evidence type="ECO:0000313" key="3">
    <source>
        <dbReference type="Proteomes" id="UP000230233"/>
    </source>
</evidence>
<feature type="region of interest" description="Disordered" evidence="1">
    <location>
        <begin position="217"/>
        <end position="261"/>
    </location>
</feature>
<accession>A0A2G5VG82</accession>
<protein>
    <submittedName>
        <fullName evidence="2">Uncharacterized protein</fullName>
    </submittedName>
</protein>
<dbReference type="Proteomes" id="UP000230233">
    <property type="component" value="Chromosome I"/>
</dbReference>
<keyword evidence="3" id="KW-1185">Reference proteome</keyword>
<proteinExistence type="predicted"/>